<sequence length="125" mass="14055">MAEMLQRLRERGVRFSIDDFGTGYSSLERLHRLPVDKLKIDQSFIRDVTGTEDNATITRAIIALAKQLRLKVLAEGVETAEQLEFLKKAGCDEVQGYYFSRPIPAAEVVPWLSGDGTAGEIQDRR</sequence>
<dbReference type="PROSITE" id="PS50883">
    <property type="entry name" value="EAL"/>
    <property type="match status" value="1"/>
</dbReference>
<gene>
    <name evidence="2" type="ORF">GNH96_07675</name>
</gene>
<accession>A0A858Q7W0</accession>
<dbReference type="Pfam" id="PF00563">
    <property type="entry name" value="EAL"/>
    <property type="match status" value="1"/>
</dbReference>
<feature type="domain" description="EAL" evidence="1">
    <location>
        <begin position="1"/>
        <end position="116"/>
    </location>
</feature>
<protein>
    <submittedName>
        <fullName evidence="2">EAL domain-containing protein</fullName>
    </submittedName>
</protein>
<dbReference type="EMBL" id="CP046565">
    <property type="protein sequence ID" value="QJD29864.1"/>
    <property type="molecule type" value="Genomic_DNA"/>
</dbReference>
<name>A0A858Q7W0_9GAMM</name>
<dbReference type="InterPro" id="IPR050706">
    <property type="entry name" value="Cyclic-di-GMP_PDE-like"/>
</dbReference>
<evidence type="ECO:0000259" key="1">
    <source>
        <dbReference type="PROSITE" id="PS50883"/>
    </source>
</evidence>
<dbReference type="Proteomes" id="UP000503004">
    <property type="component" value="Chromosome"/>
</dbReference>
<evidence type="ECO:0000313" key="2">
    <source>
        <dbReference type="EMBL" id="QJD29864.1"/>
    </source>
</evidence>
<dbReference type="SMART" id="SM00052">
    <property type="entry name" value="EAL"/>
    <property type="match status" value="1"/>
</dbReference>
<dbReference type="Gene3D" id="3.20.20.450">
    <property type="entry name" value="EAL domain"/>
    <property type="match status" value="1"/>
</dbReference>
<dbReference type="PANTHER" id="PTHR33121">
    <property type="entry name" value="CYCLIC DI-GMP PHOSPHODIESTERASE PDEF"/>
    <property type="match status" value="1"/>
</dbReference>
<reference evidence="3" key="1">
    <citation type="submission" date="2019-12" db="EMBL/GenBank/DDBJ databases">
        <authorList>
            <person name="Awala S.I."/>
            <person name="Rhee S.K."/>
        </authorList>
    </citation>
    <scope>NUCLEOTIDE SEQUENCE [LARGE SCALE GENOMIC DNA]</scope>
    <source>
        <strain evidence="3">IM1</strain>
    </source>
</reference>
<dbReference type="InterPro" id="IPR001633">
    <property type="entry name" value="EAL_dom"/>
</dbReference>
<dbReference type="GO" id="GO:0071111">
    <property type="term" value="F:cyclic-guanylate-specific phosphodiesterase activity"/>
    <property type="evidence" value="ECO:0007669"/>
    <property type="project" value="InterPro"/>
</dbReference>
<keyword evidence="3" id="KW-1185">Reference proteome</keyword>
<evidence type="ECO:0000313" key="3">
    <source>
        <dbReference type="Proteomes" id="UP000503004"/>
    </source>
</evidence>
<dbReference type="SUPFAM" id="SSF141868">
    <property type="entry name" value="EAL domain-like"/>
    <property type="match status" value="1"/>
</dbReference>
<dbReference type="PANTHER" id="PTHR33121:SF70">
    <property type="entry name" value="SIGNALING PROTEIN YKOW"/>
    <property type="match status" value="1"/>
</dbReference>
<dbReference type="AlphaFoldDB" id="A0A858Q7W0"/>
<dbReference type="CDD" id="cd01948">
    <property type="entry name" value="EAL"/>
    <property type="match status" value="1"/>
</dbReference>
<organism evidence="2 3">
    <name type="scientific">Methylococcus geothermalis</name>
    <dbReference type="NCBI Taxonomy" id="2681310"/>
    <lineage>
        <taxon>Bacteria</taxon>
        <taxon>Pseudomonadati</taxon>
        <taxon>Pseudomonadota</taxon>
        <taxon>Gammaproteobacteria</taxon>
        <taxon>Methylococcales</taxon>
        <taxon>Methylococcaceae</taxon>
        <taxon>Methylococcus</taxon>
    </lineage>
</organism>
<dbReference type="KEGG" id="metu:GNH96_07675"/>
<proteinExistence type="predicted"/>
<dbReference type="InterPro" id="IPR035919">
    <property type="entry name" value="EAL_sf"/>
</dbReference>